<dbReference type="EMBL" id="QKNV01000111">
    <property type="protein sequence ID" value="PZA21157.1"/>
    <property type="molecule type" value="Genomic_DNA"/>
</dbReference>
<dbReference type="Proteomes" id="UP000247602">
    <property type="component" value="Unassembled WGS sequence"/>
</dbReference>
<feature type="non-terminal residue" evidence="2">
    <location>
        <position position="48"/>
    </location>
</feature>
<comment type="caution">
    <text evidence="2">The sequence shown here is derived from an EMBL/GenBank/DDBJ whole genome shotgun (WGS) entry which is preliminary data.</text>
</comment>
<feature type="region of interest" description="Disordered" evidence="1">
    <location>
        <begin position="1"/>
        <end position="21"/>
    </location>
</feature>
<reference evidence="2 3" key="1">
    <citation type="submission" date="2018-06" db="EMBL/GenBank/DDBJ databases">
        <title>Draft genome sequence of Modestobacter versicolor CP153-2.</title>
        <authorList>
            <person name="Gundlapally S.R."/>
        </authorList>
    </citation>
    <scope>NUCLEOTIDE SEQUENCE [LARGE SCALE GENOMIC DNA]</scope>
    <source>
        <strain evidence="2 3">CP153-2</strain>
    </source>
</reference>
<proteinExistence type="predicted"/>
<gene>
    <name evidence="2" type="ORF">DMO24_11800</name>
</gene>
<feature type="compositionally biased region" description="Low complexity" evidence="1">
    <location>
        <begin position="1"/>
        <end position="17"/>
    </location>
</feature>
<protein>
    <submittedName>
        <fullName evidence="2">Transcriptional regulator</fullName>
    </submittedName>
</protein>
<evidence type="ECO:0000313" key="3">
    <source>
        <dbReference type="Proteomes" id="UP000247602"/>
    </source>
</evidence>
<keyword evidence="3" id="KW-1185">Reference proteome</keyword>
<organism evidence="2 3">
    <name type="scientific">Modestobacter versicolor</name>
    <dbReference type="NCBI Taxonomy" id="429133"/>
    <lineage>
        <taxon>Bacteria</taxon>
        <taxon>Bacillati</taxon>
        <taxon>Actinomycetota</taxon>
        <taxon>Actinomycetes</taxon>
        <taxon>Geodermatophilales</taxon>
        <taxon>Geodermatophilaceae</taxon>
        <taxon>Modestobacter</taxon>
    </lineage>
</organism>
<accession>A0A323V8J8</accession>
<dbReference type="AlphaFoldDB" id="A0A323V8J8"/>
<evidence type="ECO:0000256" key="1">
    <source>
        <dbReference type="SAM" id="MobiDB-lite"/>
    </source>
</evidence>
<name>A0A323V8J8_9ACTN</name>
<evidence type="ECO:0000313" key="2">
    <source>
        <dbReference type="EMBL" id="PZA21157.1"/>
    </source>
</evidence>
<sequence length="48" mass="4879">METAAARAALPPAGVPAEDGRTRDRVGNLLLEHGPQTAAELAARLGVS</sequence>